<comment type="caution">
    <text evidence="2">The sequence shown here is derived from an EMBL/GenBank/DDBJ whole genome shotgun (WGS) entry which is preliminary data.</text>
</comment>
<feature type="region of interest" description="Disordered" evidence="1">
    <location>
        <begin position="58"/>
        <end position="77"/>
    </location>
</feature>
<dbReference type="Proteomes" id="UP001164929">
    <property type="component" value="Chromosome 1"/>
</dbReference>
<protein>
    <recommendedName>
        <fullName evidence="4">Zinc knuckle CX2CX4HX4C domain-containing protein</fullName>
    </recommendedName>
</protein>
<dbReference type="AlphaFoldDB" id="A0AAD6WGX3"/>
<evidence type="ECO:0008006" key="4">
    <source>
        <dbReference type="Google" id="ProtNLM"/>
    </source>
</evidence>
<proteinExistence type="predicted"/>
<dbReference type="PANTHER" id="PTHR31286">
    <property type="entry name" value="GLYCINE-RICH CELL WALL STRUCTURAL PROTEIN 1.8-LIKE"/>
    <property type="match status" value="1"/>
</dbReference>
<keyword evidence="3" id="KW-1185">Reference proteome</keyword>
<evidence type="ECO:0000313" key="3">
    <source>
        <dbReference type="Proteomes" id="UP001164929"/>
    </source>
</evidence>
<sequence>MTSRLSRMSYARVLVEIDLRGDLQHSVVKVVYEAMPKFCNYCNVLGHTRLLCPKAAANATDSPVPSDEPTETVTKDNELAPCDASAGWTTVKPRRKANKHICNTPKGKEVITTNVETIVNLRT</sequence>
<accession>A0AAD6WGX3</accession>
<dbReference type="PANTHER" id="PTHR31286:SF180">
    <property type="entry name" value="OS10G0362600 PROTEIN"/>
    <property type="match status" value="1"/>
</dbReference>
<evidence type="ECO:0000313" key="2">
    <source>
        <dbReference type="EMBL" id="KAJ7011977.1"/>
    </source>
</evidence>
<reference evidence="2 3" key="1">
    <citation type="journal article" date="2023" name="Mol. Ecol. Resour.">
        <title>Chromosome-level genome assembly of a triploid poplar Populus alba 'Berolinensis'.</title>
        <authorList>
            <person name="Chen S."/>
            <person name="Yu Y."/>
            <person name="Wang X."/>
            <person name="Wang S."/>
            <person name="Zhang T."/>
            <person name="Zhou Y."/>
            <person name="He R."/>
            <person name="Meng N."/>
            <person name="Wang Y."/>
            <person name="Liu W."/>
            <person name="Liu Z."/>
            <person name="Liu J."/>
            <person name="Guo Q."/>
            <person name="Huang H."/>
            <person name="Sederoff R.R."/>
            <person name="Wang G."/>
            <person name="Qu G."/>
            <person name="Chen S."/>
        </authorList>
    </citation>
    <scope>NUCLEOTIDE SEQUENCE [LARGE SCALE GENOMIC DNA]</scope>
    <source>
        <strain evidence="2">SC-2020</strain>
    </source>
</reference>
<dbReference type="InterPro" id="IPR040256">
    <property type="entry name" value="At4g02000-like"/>
</dbReference>
<organism evidence="2 3">
    <name type="scientific">Populus alba x Populus x berolinensis</name>
    <dbReference type="NCBI Taxonomy" id="444605"/>
    <lineage>
        <taxon>Eukaryota</taxon>
        <taxon>Viridiplantae</taxon>
        <taxon>Streptophyta</taxon>
        <taxon>Embryophyta</taxon>
        <taxon>Tracheophyta</taxon>
        <taxon>Spermatophyta</taxon>
        <taxon>Magnoliopsida</taxon>
        <taxon>eudicotyledons</taxon>
        <taxon>Gunneridae</taxon>
        <taxon>Pentapetalae</taxon>
        <taxon>rosids</taxon>
        <taxon>fabids</taxon>
        <taxon>Malpighiales</taxon>
        <taxon>Salicaceae</taxon>
        <taxon>Saliceae</taxon>
        <taxon>Populus</taxon>
    </lineage>
</organism>
<evidence type="ECO:0000256" key="1">
    <source>
        <dbReference type="SAM" id="MobiDB-lite"/>
    </source>
</evidence>
<dbReference type="EMBL" id="JAQIZT010000001">
    <property type="protein sequence ID" value="KAJ7011977.1"/>
    <property type="molecule type" value="Genomic_DNA"/>
</dbReference>
<name>A0AAD6WGX3_9ROSI</name>
<gene>
    <name evidence="2" type="ORF">NC653_002159</name>
</gene>